<comment type="caution">
    <text evidence="3">The sequence shown here is derived from an EMBL/GenBank/DDBJ whole genome shotgun (WGS) entry which is preliminary data.</text>
</comment>
<dbReference type="Gene3D" id="2.40.30.10">
    <property type="entry name" value="Translation factors"/>
    <property type="match status" value="1"/>
</dbReference>
<name>A0A939QI41_9MICO</name>
<keyword evidence="2" id="KW-0342">GTP-binding</keyword>
<dbReference type="InterPro" id="IPR009001">
    <property type="entry name" value="Transl_elong_EF1A/Init_IF2_C"/>
</dbReference>
<sequence>MSQARRPLMPATVAMRSAADGGRKTAAGLNGEYHPHLRVRGHEALLGVTFHSDASDLIHPGERTTVVLVPLYEIDYSALRPGVEFDVLEGPQVVGTGTVE</sequence>
<reference evidence="3" key="1">
    <citation type="submission" date="2021-03" db="EMBL/GenBank/DDBJ databases">
        <title>Microbacterium sp. nov., a novel actinobacterium isolated from cow dung.</title>
        <authorList>
            <person name="Zhang L."/>
        </authorList>
    </citation>
    <scope>NUCLEOTIDE SEQUENCE</scope>
    <source>
        <strain evidence="3">NEAU-LLB</strain>
    </source>
</reference>
<evidence type="ECO:0000313" key="3">
    <source>
        <dbReference type="EMBL" id="MBO3663337.1"/>
    </source>
</evidence>
<dbReference type="SUPFAM" id="SSF50465">
    <property type="entry name" value="EF-Tu/eEF-1alpha/eIF2-gamma C-terminal domain"/>
    <property type="match status" value="1"/>
</dbReference>
<evidence type="ECO:0008006" key="5">
    <source>
        <dbReference type="Google" id="ProtNLM"/>
    </source>
</evidence>
<proteinExistence type="predicted"/>
<protein>
    <recommendedName>
        <fullName evidence="5">Elongation factor Tu</fullName>
    </recommendedName>
</protein>
<dbReference type="RefSeq" id="WP_208502207.1">
    <property type="nucleotide sequence ID" value="NZ_JAGFOA010000002.1"/>
</dbReference>
<dbReference type="GO" id="GO:0005525">
    <property type="term" value="F:GTP binding"/>
    <property type="evidence" value="ECO:0007669"/>
    <property type="project" value="UniProtKB-KW"/>
</dbReference>
<gene>
    <name evidence="3" type="ORF">J5V96_07410</name>
</gene>
<dbReference type="EMBL" id="JAGFOA010000002">
    <property type="protein sequence ID" value="MBO3663337.1"/>
    <property type="molecule type" value="Genomic_DNA"/>
</dbReference>
<keyword evidence="4" id="KW-1185">Reference proteome</keyword>
<accession>A0A939QI41</accession>
<organism evidence="3 4">
    <name type="scientific">Microbacterium stercoris</name>
    <dbReference type="NCBI Taxonomy" id="2820289"/>
    <lineage>
        <taxon>Bacteria</taxon>
        <taxon>Bacillati</taxon>
        <taxon>Actinomycetota</taxon>
        <taxon>Actinomycetes</taxon>
        <taxon>Micrococcales</taxon>
        <taxon>Microbacteriaceae</taxon>
        <taxon>Microbacterium</taxon>
    </lineage>
</organism>
<evidence type="ECO:0000256" key="1">
    <source>
        <dbReference type="ARBA" id="ARBA00022741"/>
    </source>
</evidence>
<dbReference type="AlphaFoldDB" id="A0A939QI41"/>
<keyword evidence="1" id="KW-0547">Nucleotide-binding</keyword>
<evidence type="ECO:0000313" key="4">
    <source>
        <dbReference type="Proteomes" id="UP000680132"/>
    </source>
</evidence>
<dbReference type="Proteomes" id="UP000680132">
    <property type="component" value="Unassembled WGS sequence"/>
</dbReference>
<evidence type="ECO:0000256" key="2">
    <source>
        <dbReference type="ARBA" id="ARBA00023134"/>
    </source>
</evidence>